<dbReference type="GO" id="GO:0005524">
    <property type="term" value="F:ATP binding"/>
    <property type="evidence" value="ECO:0007669"/>
    <property type="project" value="UniProtKB-KW"/>
</dbReference>
<feature type="region of interest" description="Disordered" evidence="3">
    <location>
        <begin position="280"/>
        <end position="302"/>
    </location>
</feature>
<keyword evidence="7" id="KW-1185">Reference proteome</keyword>
<feature type="compositionally biased region" description="Polar residues" evidence="3">
    <location>
        <begin position="45"/>
        <end position="81"/>
    </location>
</feature>
<evidence type="ECO:0000256" key="4">
    <source>
        <dbReference type="SAM" id="Phobius"/>
    </source>
</evidence>
<feature type="compositionally biased region" description="Polar residues" evidence="3">
    <location>
        <begin position="446"/>
        <end position="464"/>
    </location>
</feature>
<keyword evidence="2" id="KW-0067">ATP-binding</keyword>
<evidence type="ECO:0000256" key="1">
    <source>
        <dbReference type="ARBA" id="ARBA00022741"/>
    </source>
</evidence>
<comment type="caution">
    <text evidence="6">The sequence shown here is derived from an EMBL/GenBank/DDBJ whole genome shotgun (WGS) entry which is preliminary data.</text>
</comment>
<dbReference type="AlphaFoldDB" id="A0AAW1NP80"/>
<proteinExistence type="predicted"/>
<evidence type="ECO:0000259" key="5">
    <source>
        <dbReference type="Pfam" id="PF06414"/>
    </source>
</evidence>
<feature type="compositionally biased region" description="Low complexity" evidence="3">
    <location>
        <begin position="663"/>
        <end position="677"/>
    </location>
</feature>
<dbReference type="Proteomes" id="UP001465755">
    <property type="component" value="Unassembled WGS sequence"/>
</dbReference>
<accession>A0AAW1NP80</accession>
<evidence type="ECO:0000313" key="6">
    <source>
        <dbReference type="EMBL" id="KAK9788588.1"/>
    </source>
</evidence>
<evidence type="ECO:0000313" key="7">
    <source>
        <dbReference type="Proteomes" id="UP001465755"/>
    </source>
</evidence>
<feature type="region of interest" description="Disordered" evidence="3">
    <location>
        <begin position="432"/>
        <end position="552"/>
    </location>
</feature>
<dbReference type="PANTHER" id="PTHR31153:SF1">
    <property type="entry name" value="CALMODULIN CALCIUM-DEPENDENT NAD KINASE"/>
    <property type="match status" value="1"/>
</dbReference>
<dbReference type="SUPFAM" id="SSF52540">
    <property type="entry name" value="P-loop containing nucleoside triphosphate hydrolases"/>
    <property type="match status" value="1"/>
</dbReference>
<sequence length="1103" mass="119586">MEGPILSSTSVSVVVAFLTGIIVTQLLHRYQRRSPTGAAVDSRKTVSSKAISGKASSTEPATDSSAHSTAQSTQPESSGRGWTSFADWTATNSYANLPDLDPSHHRRTISSGSGLHPLLETVSCDPKVALEAQAAAQAPATGAVGEDFGHGCDLDIHKAAELGAGDSAQMPPQSSPKAEKPAAEPPAEAHADVDAEEEGEVFAAPGTDAAVPAAEAAKLARMQSHGSASTSWTPFAAKPPHSTSQRRLRSLVSDTGARLPVNDSASSRHEHLGSLYSLQPFSEGQNEGAEMQDDKHSPPLRARGQGLRWQGSFLETMGEQDSERPPVLAFSAWAACKFLDTVPENRENGQIYEALKTIAACYLRADTAAICDCLSAFGLNDLLFDLSRHDLSRQAASLSRVMSKSLLSDADSQPSGNLDGSLASVAMKLIPPAAQPHSQRRHRSGLKSNLGTLHTNPDSASCSETEAESGVSRWPGGKSGLPRHPGGLKSSGEGCNGKGEGDAAGKVGECVVSKTKRQHGADSGASLLSSHESMTGARPSSPSQAQGPARTMDSLREVVRSLMHEMECLLYEYLSHNWDRAEEILEANKHLLRDDGLACAWMRNGMLPIAVPSAELNAQGLRSPASSLGQPLDVESSFRDEDIQDMQLQSFDDYLSCRMQHQSSRGSSAGSGLSSNGREGLLPLSPTLNRAPSVEDAKWQRSEARRRAMRNWRRAKVAVTRKITEDMLGVQRRFQTLRQMFNELNRTSSSQLPSKRGSTRGPVILLLGGGMAAGKSTVREIIGQDNFWTKMGKGAVVIEADAIKNRDAVYKTLQNLEGMRSESDRSLSQYVHEYSTRTAEAMLVTAVNKQMDIIFDGTMTWAPFVEQTVAMVRDHHHHYRMGPGYQTDEAGTVTERYWEIDEDTPVEPGSKLPYTIELMGVTCDAGLAVARGIWRKIRTGRSVPVASQLRSHRLFSENWEHLAHVVDMATLYNTGSALTSFNKGNVDLSPKVIAHRSKSTRGDMLVNPAAYSEFYRKVNIHDKADCRSDMCISASAAGAEDVPMSDPRYMCLLRSAFKAADKRERAQMRKLHAQQRQQRADNGLPDRGSSEDLRPRQRASMDL</sequence>
<gene>
    <name evidence="6" type="ORF">WJX73_004294</name>
</gene>
<dbReference type="EMBL" id="JALJOQ010000223">
    <property type="protein sequence ID" value="KAK9788588.1"/>
    <property type="molecule type" value="Genomic_DNA"/>
</dbReference>
<dbReference type="InterPro" id="IPR027417">
    <property type="entry name" value="P-loop_NTPase"/>
</dbReference>
<feature type="transmembrane region" description="Helical" evidence="4">
    <location>
        <begin position="6"/>
        <end position="27"/>
    </location>
</feature>
<dbReference type="GO" id="GO:0016301">
    <property type="term" value="F:kinase activity"/>
    <property type="evidence" value="ECO:0007669"/>
    <property type="project" value="InterPro"/>
</dbReference>
<feature type="compositionally biased region" description="Polar residues" evidence="3">
    <location>
        <begin position="526"/>
        <end position="546"/>
    </location>
</feature>
<evidence type="ECO:0000256" key="2">
    <source>
        <dbReference type="ARBA" id="ARBA00022840"/>
    </source>
</evidence>
<feature type="region of interest" description="Disordered" evidence="3">
    <location>
        <begin position="1063"/>
        <end position="1103"/>
    </location>
</feature>
<feature type="compositionally biased region" description="Polar residues" evidence="3">
    <location>
        <begin position="224"/>
        <end position="233"/>
    </location>
</feature>
<keyword evidence="4" id="KW-0472">Membrane</keyword>
<feature type="compositionally biased region" description="Basic and acidic residues" evidence="3">
    <location>
        <begin position="1088"/>
        <end position="1103"/>
    </location>
</feature>
<feature type="compositionally biased region" description="Basic and acidic residues" evidence="3">
    <location>
        <begin position="693"/>
        <end position="702"/>
    </location>
</feature>
<dbReference type="Gene3D" id="3.40.50.300">
    <property type="entry name" value="P-loop containing nucleotide triphosphate hydrolases"/>
    <property type="match status" value="1"/>
</dbReference>
<reference evidence="6 7" key="1">
    <citation type="journal article" date="2024" name="Nat. Commun.">
        <title>Phylogenomics reveals the evolutionary origins of lichenization in chlorophyte algae.</title>
        <authorList>
            <person name="Puginier C."/>
            <person name="Libourel C."/>
            <person name="Otte J."/>
            <person name="Skaloud P."/>
            <person name="Haon M."/>
            <person name="Grisel S."/>
            <person name="Petersen M."/>
            <person name="Berrin J.G."/>
            <person name="Delaux P.M."/>
            <person name="Dal Grande F."/>
            <person name="Keller J."/>
        </authorList>
    </citation>
    <scope>NUCLEOTIDE SEQUENCE [LARGE SCALE GENOMIC DNA]</scope>
    <source>
        <strain evidence="6 7">SAG 2036</strain>
    </source>
</reference>
<organism evidence="6 7">
    <name type="scientific">Symbiochloris irregularis</name>
    <dbReference type="NCBI Taxonomy" id="706552"/>
    <lineage>
        <taxon>Eukaryota</taxon>
        <taxon>Viridiplantae</taxon>
        <taxon>Chlorophyta</taxon>
        <taxon>core chlorophytes</taxon>
        <taxon>Trebouxiophyceae</taxon>
        <taxon>Trebouxiales</taxon>
        <taxon>Trebouxiaceae</taxon>
        <taxon>Symbiochloris</taxon>
    </lineage>
</organism>
<feature type="region of interest" description="Disordered" evidence="3">
    <location>
        <begin position="662"/>
        <end position="702"/>
    </location>
</feature>
<feature type="region of interest" description="Disordered" evidence="3">
    <location>
        <begin position="165"/>
        <end position="195"/>
    </location>
</feature>
<dbReference type="InterPro" id="IPR010488">
    <property type="entry name" value="Zeta_toxin_domain"/>
</dbReference>
<feature type="compositionally biased region" description="Basic and acidic residues" evidence="3">
    <location>
        <begin position="177"/>
        <end position="193"/>
    </location>
</feature>
<feature type="region of interest" description="Disordered" evidence="3">
    <location>
        <begin position="215"/>
        <end position="251"/>
    </location>
</feature>
<keyword evidence="4" id="KW-0812">Transmembrane</keyword>
<feature type="region of interest" description="Disordered" evidence="3">
    <location>
        <begin position="33"/>
        <end position="84"/>
    </location>
</feature>
<feature type="domain" description="Zeta toxin" evidence="5">
    <location>
        <begin position="759"/>
        <end position="867"/>
    </location>
</feature>
<dbReference type="InterPro" id="IPR044802">
    <property type="entry name" value="NADKc-like"/>
</dbReference>
<name>A0AAW1NP80_9CHLO</name>
<dbReference type="PANTHER" id="PTHR31153">
    <property type="entry name" value="CALMODULIN CALCIUM-DEPENDENT NAD KINASE"/>
    <property type="match status" value="1"/>
</dbReference>
<keyword evidence="4" id="KW-1133">Transmembrane helix</keyword>
<evidence type="ECO:0000256" key="3">
    <source>
        <dbReference type="SAM" id="MobiDB-lite"/>
    </source>
</evidence>
<dbReference type="Pfam" id="PF06414">
    <property type="entry name" value="Zeta_toxin"/>
    <property type="match status" value="1"/>
</dbReference>
<protein>
    <recommendedName>
        <fullName evidence="5">Zeta toxin domain-containing protein</fullName>
    </recommendedName>
</protein>
<keyword evidence="1" id="KW-0547">Nucleotide-binding</keyword>